<dbReference type="InterPro" id="IPR011527">
    <property type="entry name" value="ABC1_TM_dom"/>
</dbReference>
<feature type="transmembrane region" description="Helical" evidence="11">
    <location>
        <begin position="445"/>
        <end position="470"/>
    </location>
</feature>
<sequence length="1369" mass="150235">METPGGVKSRLPDHFNLPEASTASGADKARLPVQIQPLDDEDENDGVGNRSTTAGAAREGVQHARTQLDRDSWTHRLNPFEKKDIPPVPRQRGTCGEYNASILSLLYFQWIAPLLSVGHWRPLELNDIWDVNPNRRIDQLTAVFKASLAGRRAAPGSMDPLIMAMYDTFKMDFLIGGVCQFIAGCVQVFSPFVLKYLIAYVQEAYDAAAGSGEAPSIGRGIGLVVGITCMQMLQSLCTNQYYYRGMMLGGQARSTMIACIFEKALKLSGRAKAGDSNEEREGWSTAKINNLMSTDTSRIDSACVTIHRCWVAPIQIALALALLCINLTYSALVGFGLFCTAMPLLAMAIKALMRRRKAINRLTDQRIHLTQETFSSIRIVKFFAWEQRLIARLTEMRNSESQKISQLLMVRNAVLATAVAMPILASTLTFITYSLSGHVLNAAPIFSSLALFNALGVPLEVLPVAVGRAIDASAAIKRLGRFFDAEEMKDGTIEDLTQENAIAVKHGSFVWEQDSSASKPEALSSLNAAEPQNTEQAMPSSTALQRSEQSESRSHPFGLSRLDIFIARQEFVAVIGSIGSGKSSVLSALAGEMRKTGGTLSVGGSRAFCSQHPWIQNASVKHNITFGKPLDQRWYDTVVQACALQQDLAILPNGDATEIGEKGVTLSGGQKQRVSLARAVYADADIVLMDDPLSAVDAHVGRHIIDHAICGLLRKKCRVLATHQLHVLHRADRIVWLHEGGVRKIATFYELMRGDPEFQKLMESAGQQKSDGESGGQESIDSIQVQNRGQGLVEEARKSDEPVDALMQREEQATGNVSWTVYSAFITASGSIWNIATVIAIIGIAQGANITTSLWLSWWTSKRFDNFGTGEYIGVYAALGVIQAILMFVYATTLTILGARASRTMLNRAVSHTIHAPIAFFDTTPIGRITNRFSKDVDAMDNSLIDDLRFFLFIIATILSVFCLVLAYYYYFIVALVPLVIIWAYMSSYYRSSAREIKRHETVLRSTVFARFGEAITGTATIRAYGMQPYFLASISTSLDSMDGAYFLTFASQRWLSTRLDTIGALLLFVVGILIVTSRFSVDPSIGGVVLAYMLSIVQLIQETVHVFADVENEMISTERLYFYGHGLEQEGAAASENQLTPATWPEAGALQFTNVQMRYRPGLPLVLKGLTLDVKAGERIGIVGRTGAGKSSIVSVLFRLVELACGSIRIDGRDIATLPLPILRSKLSIIPQDPTLFRGTIRSNLDPFEEYDDVRLWRALRQAGFVGHEELTTMEASGGGGGGIITLDMPVEDEGLNLSLGQRQLLALARVLTRDAKIVVFDEATSSVDFETDEKVQRTTAEAFHHKTLLCIAHRLKTIIGYVHDFAS</sequence>
<keyword evidence="15" id="KW-1185">Reference proteome</keyword>
<feature type="region of interest" description="Disordered" evidence="10">
    <location>
        <begin position="1"/>
        <end position="66"/>
    </location>
</feature>
<dbReference type="InterPro" id="IPR050173">
    <property type="entry name" value="ABC_transporter_C-like"/>
</dbReference>
<keyword evidence="3 11" id="KW-0812">Transmembrane</keyword>
<feature type="transmembrane region" description="Helical" evidence="11">
    <location>
        <begin position="335"/>
        <end position="353"/>
    </location>
</feature>
<dbReference type="FunFam" id="1.20.1560.10:FF:000061">
    <property type="entry name" value="ATP-binding cassette transporter YOR1"/>
    <property type="match status" value="1"/>
</dbReference>
<evidence type="ECO:0000256" key="10">
    <source>
        <dbReference type="SAM" id="MobiDB-lite"/>
    </source>
</evidence>
<keyword evidence="9" id="KW-0325">Glycoprotein</keyword>
<feature type="domain" description="ABC transporter" evidence="12">
    <location>
        <begin position="1151"/>
        <end position="1368"/>
    </location>
</feature>
<evidence type="ECO:0000256" key="2">
    <source>
        <dbReference type="ARBA" id="ARBA00022448"/>
    </source>
</evidence>
<dbReference type="SUPFAM" id="SSF90123">
    <property type="entry name" value="ABC transporter transmembrane region"/>
    <property type="match status" value="2"/>
</dbReference>
<feature type="transmembrane region" description="Helical" evidence="11">
    <location>
        <begin position="876"/>
        <end position="899"/>
    </location>
</feature>
<dbReference type="InterPro" id="IPR003593">
    <property type="entry name" value="AAA+_ATPase"/>
</dbReference>
<evidence type="ECO:0000256" key="3">
    <source>
        <dbReference type="ARBA" id="ARBA00022692"/>
    </source>
</evidence>
<dbReference type="Pfam" id="PF00005">
    <property type="entry name" value="ABC_tran"/>
    <property type="match status" value="2"/>
</dbReference>
<dbReference type="InterPro" id="IPR027417">
    <property type="entry name" value="P-loop_NTPase"/>
</dbReference>
<feature type="transmembrane region" description="Helical" evidence="11">
    <location>
        <begin position="950"/>
        <end position="967"/>
    </location>
</feature>
<dbReference type="EMBL" id="NAJL01000012">
    <property type="protein sequence ID" value="TKA30151.1"/>
    <property type="molecule type" value="Genomic_DNA"/>
</dbReference>
<evidence type="ECO:0000256" key="9">
    <source>
        <dbReference type="ARBA" id="ARBA00023180"/>
    </source>
</evidence>
<feature type="domain" description="ABC transporter" evidence="12">
    <location>
        <begin position="544"/>
        <end position="764"/>
    </location>
</feature>
<dbReference type="OrthoDB" id="6500128at2759"/>
<feature type="compositionally biased region" description="Polar residues" evidence="10">
    <location>
        <begin position="776"/>
        <end position="788"/>
    </location>
</feature>
<evidence type="ECO:0000259" key="13">
    <source>
        <dbReference type="PROSITE" id="PS50929"/>
    </source>
</evidence>
<dbReference type="PROSITE" id="PS50929">
    <property type="entry name" value="ABC_TM1F"/>
    <property type="match status" value="2"/>
</dbReference>
<keyword evidence="8 11" id="KW-0472">Membrane</keyword>
<organism evidence="14 15">
    <name type="scientific">Salinomyces thailandicus</name>
    <dbReference type="NCBI Taxonomy" id="706561"/>
    <lineage>
        <taxon>Eukaryota</taxon>
        <taxon>Fungi</taxon>
        <taxon>Dikarya</taxon>
        <taxon>Ascomycota</taxon>
        <taxon>Pezizomycotina</taxon>
        <taxon>Dothideomycetes</taxon>
        <taxon>Dothideomycetidae</taxon>
        <taxon>Mycosphaerellales</taxon>
        <taxon>Teratosphaeriaceae</taxon>
        <taxon>Salinomyces</taxon>
    </lineage>
</organism>
<dbReference type="PROSITE" id="PS00211">
    <property type="entry name" value="ABC_TRANSPORTER_1"/>
    <property type="match status" value="2"/>
</dbReference>
<dbReference type="CDD" id="cd18606">
    <property type="entry name" value="ABC_6TM_YOR1_D2_like"/>
    <property type="match status" value="1"/>
</dbReference>
<keyword evidence="6 11" id="KW-1133">Transmembrane helix</keyword>
<dbReference type="GO" id="GO:0016020">
    <property type="term" value="C:membrane"/>
    <property type="evidence" value="ECO:0007669"/>
    <property type="project" value="UniProtKB-SubCell"/>
</dbReference>
<dbReference type="InterPro" id="IPR003439">
    <property type="entry name" value="ABC_transporter-like_ATP-bd"/>
</dbReference>
<dbReference type="GO" id="GO:0016887">
    <property type="term" value="F:ATP hydrolysis activity"/>
    <property type="evidence" value="ECO:0007669"/>
    <property type="project" value="InterPro"/>
</dbReference>
<evidence type="ECO:0000259" key="12">
    <source>
        <dbReference type="PROSITE" id="PS50893"/>
    </source>
</evidence>
<comment type="caution">
    <text evidence="14">The sequence shown here is derived from an EMBL/GenBank/DDBJ whole genome shotgun (WGS) entry which is preliminary data.</text>
</comment>
<feature type="domain" description="ABC transmembrane type-1" evidence="13">
    <location>
        <begin position="174"/>
        <end position="471"/>
    </location>
</feature>
<dbReference type="CDD" id="cd03250">
    <property type="entry name" value="ABCC_MRP_domain1"/>
    <property type="match status" value="1"/>
</dbReference>
<dbReference type="Proteomes" id="UP000308549">
    <property type="component" value="Unassembled WGS sequence"/>
</dbReference>
<feature type="transmembrane region" description="Helical" evidence="11">
    <location>
        <begin position="832"/>
        <end position="856"/>
    </location>
</feature>
<dbReference type="PANTHER" id="PTHR24223">
    <property type="entry name" value="ATP-BINDING CASSETTE SUB-FAMILY C"/>
    <property type="match status" value="1"/>
</dbReference>
<feature type="transmembrane region" description="Helical" evidence="11">
    <location>
        <begin position="973"/>
        <end position="990"/>
    </location>
</feature>
<keyword evidence="7" id="KW-0843">Virulence</keyword>
<evidence type="ECO:0000256" key="6">
    <source>
        <dbReference type="ARBA" id="ARBA00022989"/>
    </source>
</evidence>
<dbReference type="PANTHER" id="PTHR24223:SF464">
    <property type="entry name" value="ABC-TYPE TRANSPORTER CICA"/>
    <property type="match status" value="1"/>
</dbReference>
<dbReference type="GO" id="GO:0005524">
    <property type="term" value="F:ATP binding"/>
    <property type="evidence" value="ECO:0007669"/>
    <property type="project" value="UniProtKB-KW"/>
</dbReference>
<feature type="region of interest" description="Disordered" evidence="10">
    <location>
        <begin position="529"/>
        <end position="555"/>
    </location>
</feature>
<dbReference type="FunFam" id="3.40.50.300:FF:000630">
    <property type="entry name" value="ATP-binding cassette (ABC) transporter, putative"/>
    <property type="match status" value="1"/>
</dbReference>
<dbReference type="SMART" id="SM00382">
    <property type="entry name" value="AAA"/>
    <property type="match status" value="2"/>
</dbReference>
<reference evidence="14 15" key="1">
    <citation type="submission" date="2017-03" db="EMBL/GenBank/DDBJ databases">
        <title>Genomes of endolithic fungi from Antarctica.</title>
        <authorList>
            <person name="Coleine C."/>
            <person name="Masonjones S."/>
            <person name="Stajich J.E."/>
        </authorList>
    </citation>
    <scope>NUCLEOTIDE SEQUENCE [LARGE SCALE GENOMIC DNA]</scope>
    <source>
        <strain evidence="14 15">CCFEE 6315</strain>
    </source>
</reference>
<evidence type="ECO:0000256" key="7">
    <source>
        <dbReference type="ARBA" id="ARBA00023026"/>
    </source>
</evidence>
<dbReference type="Pfam" id="PF00664">
    <property type="entry name" value="ABC_membrane"/>
    <property type="match status" value="2"/>
</dbReference>
<evidence type="ECO:0000256" key="5">
    <source>
        <dbReference type="ARBA" id="ARBA00022840"/>
    </source>
</evidence>
<proteinExistence type="predicted"/>
<evidence type="ECO:0000256" key="4">
    <source>
        <dbReference type="ARBA" id="ARBA00022741"/>
    </source>
</evidence>
<dbReference type="FunFam" id="1.20.1560.10:FF:000010">
    <property type="entry name" value="Multidrug resistance-associated ABC transporter"/>
    <property type="match status" value="1"/>
</dbReference>
<protein>
    <submittedName>
        <fullName evidence="14">Uncharacterized protein</fullName>
    </submittedName>
</protein>
<keyword evidence="4" id="KW-0547">Nucleotide-binding</keyword>
<name>A0A4U0U4U7_9PEZI</name>
<evidence type="ECO:0000313" key="14">
    <source>
        <dbReference type="EMBL" id="TKA30151.1"/>
    </source>
</evidence>
<evidence type="ECO:0000256" key="1">
    <source>
        <dbReference type="ARBA" id="ARBA00004141"/>
    </source>
</evidence>
<dbReference type="SUPFAM" id="SSF52540">
    <property type="entry name" value="P-loop containing nucleoside triphosphate hydrolases"/>
    <property type="match status" value="2"/>
</dbReference>
<dbReference type="Gene3D" id="1.20.1560.10">
    <property type="entry name" value="ABC transporter type 1, transmembrane domain"/>
    <property type="match status" value="2"/>
</dbReference>
<dbReference type="InterPro" id="IPR036640">
    <property type="entry name" value="ABC1_TM_sf"/>
</dbReference>
<feature type="region of interest" description="Disordered" evidence="10">
    <location>
        <begin position="762"/>
        <end position="788"/>
    </location>
</feature>
<dbReference type="Gene3D" id="3.40.50.300">
    <property type="entry name" value="P-loop containing nucleotide triphosphate hydrolases"/>
    <property type="match status" value="2"/>
</dbReference>
<dbReference type="FunFam" id="3.40.50.300:FF:000997">
    <property type="entry name" value="Multidrug resistance-associated protein 1"/>
    <property type="match status" value="1"/>
</dbReference>
<feature type="transmembrane region" description="Helical" evidence="11">
    <location>
        <begin position="1063"/>
        <end position="1082"/>
    </location>
</feature>
<evidence type="ECO:0000256" key="11">
    <source>
        <dbReference type="SAM" id="Phobius"/>
    </source>
</evidence>
<feature type="domain" description="ABC transmembrane type-1" evidence="13">
    <location>
        <begin position="836"/>
        <end position="1113"/>
    </location>
</feature>
<evidence type="ECO:0000256" key="8">
    <source>
        <dbReference type="ARBA" id="ARBA00023136"/>
    </source>
</evidence>
<dbReference type="CDD" id="cd18597">
    <property type="entry name" value="ABC_6TM_YOR1_D1_like"/>
    <property type="match status" value="1"/>
</dbReference>
<dbReference type="PROSITE" id="PS50893">
    <property type="entry name" value="ABC_TRANSPORTER_2"/>
    <property type="match status" value="2"/>
</dbReference>
<evidence type="ECO:0000313" key="15">
    <source>
        <dbReference type="Proteomes" id="UP000308549"/>
    </source>
</evidence>
<gene>
    <name evidence="14" type="ORF">B0A50_02870</name>
</gene>
<keyword evidence="2" id="KW-0813">Transport</keyword>
<dbReference type="CDD" id="cd03244">
    <property type="entry name" value="ABCC_MRP_domain2"/>
    <property type="match status" value="1"/>
</dbReference>
<feature type="compositionally biased region" description="Polar residues" evidence="10">
    <location>
        <begin position="529"/>
        <end position="547"/>
    </location>
</feature>
<accession>A0A4U0U4U7</accession>
<comment type="subcellular location">
    <subcellularLocation>
        <location evidence="1">Membrane</location>
        <topology evidence="1">Multi-pass membrane protein</topology>
    </subcellularLocation>
</comment>
<keyword evidence="5" id="KW-0067">ATP-binding</keyword>
<feature type="transmembrane region" description="Helical" evidence="11">
    <location>
        <begin position="413"/>
        <end position="433"/>
    </location>
</feature>
<dbReference type="InterPro" id="IPR017871">
    <property type="entry name" value="ABC_transporter-like_CS"/>
</dbReference>
<dbReference type="GO" id="GO:0140359">
    <property type="term" value="F:ABC-type transporter activity"/>
    <property type="evidence" value="ECO:0007669"/>
    <property type="project" value="InterPro"/>
</dbReference>